<dbReference type="Pfam" id="PF00929">
    <property type="entry name" value="RNase_T"/>
    <property type="match status" value="1"/>
</dbReference>
<dbReference type="InterPro" id="IPR034922">
    <property type="entry name" value="REX1-like_exo"/>
</dbReference>
<keyword evidence="1" id="KW-0540">Nuclease</keyword>
<protein>
    <recommendedName>
        <fullName evidence="4">Exonuclease domain-containing protein</fullName>
    </recommendedName>
</protein>
<dbReference type="Gene3D" id="3.30.70.330">
    <property type="match status" value="1"/>
</dbReference>
<accession>A0ABQ7AMA8</accession>
<reference evidence="5 6" key="1">
    <citation type="journal article" date="2020" name="BMC Genomics">
        <title>Intraspecific diversification of the crop wild relative Brassica cretica Lam. using demographic model selection.</title>
        <authorList>
            <person name="Kioukis A."/>
            <person name="Michalopoulou V.A."/>
            <person name="Briers L."/>
            <person name="Pirintsos S."/>
            <person name="Studholme D.J."/>
            <person name="Pavlidis P."/>
            <person name="Sarris P.F."/>
        </authorList>
    </citation>
    <scope>NUCLEOTIDE SEQUENCE [LARGE SCALE GENOMIC DNA]</scope>
    <source>
        <strain evidence="6">cv. PFS-1207/04</strain>
    </source>
</reference>
<dbReference type="Gene3D" id="3.30.420.10">
    <property type="entry name" value="Ribonuclease H-like superfamily/Ribonuclease H"/>
    <property type="match status" value="1"/>
</dbReference>
<keyword evidence="6" id="KW-1185">Reference proteome</keyword>
<comment type="caution">
    <text evidence="5">The sequence shown here is derived from an EMBL/GenBank/DDBJ whole genome shotgun (WGS) entry which is preliminary data.</text>
</comment>
<gene>
    <name evidence="5" type="ORF">DY000_02055736</name>
</gene>
<dbReference type="SUPFAM" id="SSF53098">
    <property type="entry name" value="Ribonuclease H-like"/>
    <property type="match status" value="1"/>
</dbReference>
<evidence type="ECO:0000256" key="1">
    <source>
        <dbReference type="ARBA" id="ARBA00022722"/>
    </source>
</evidence>
<dbReference type="InterPro" id="IPR012337">
    <property type="entry name" value="RNaseH-like_sf"/>
</dbReference>
<dbReference type="Proteomes" id="UP000266723">
    <property type="component" value="Unassembled WGS sequence"/>
</dbReference>
<dbReference type="CDD" id="cd00590">
    <property type="entry name" value="RRM_SF"/>
    <property type="match status" value="1"/>
</dbReference>
<proteinExistence type="predicted"/>
<dbReference type="SUPFAM" id="SSF54928">
    <property type="entry name" value="RNA-binding domain, RBD"/>
    <property type="match status" value="1"/>
</dbReference>
<evidence type="ECO:0000256" key="3">
    <source>
        <dbReference type="ARBA" id="ARBA00022839"/>
    </source>
</evidence>
<dbReference type="PANTHER" id="PTHR12801:SF145">
    <property type="entry name" value="SMALL RNA DEGRADING NUCLEASE 1-RELATED"/>
    <property type="match status" value="1"/>
</dbReference>
<evidence type="ECO:0000313" key="6">
    <source>
        <dbReference type="Proteomes" id="UP000266723"/>
    </source>
</evidence>
<evidence type="ECO:0000256" key="2">
    <source>
        <dbReference type="ARBA" id="ARBA00022801"/>
    </source>
</evidence>
<dbReference type="InterPro" id="IPR047021">
    <property type="entry name" value="REXO1/3/4-like"/>
</dbReference>
<dbReference type="InterPro" id="IPR013520">
    <property type="entry name" value="Ribonucl_H"/>
</dbReference>
<organism evidence="5 6">
    <name type="scientific">Brassica cretica</name>
    <name type="common">Mustard</name>
    <dbReference type="NCBI Taxonomy" id="69181"/>
    <lineage>
        <taxon>Eukaryota</taxon>
        <taxon>Viridiplantae</taxon>
        <taxon>Streptophyta</taxon>
        <taxon>Embryophyta</taxon>
        <taxon>Tracheophyta</taxon>
        <taxon>Spermatophyta</taxon>
        <taxon>Magnoliopsida</taxon>
        <taxon>eudicotyledons</taxon>
        <taxon>Gunneridae</taxon>
        <taxon>Pentapetalae</taxon>
        <taxon>rosids</taxon>
        <taxon>malvids</taxon>
        <taxon>Brassicales</taxon>
        <taxon>Brassicaceae</taxon>
        <taxon>Brassiceae</taxon>
        <taxon>Brassica</taxon>
    </lineage>
</organism>
<keyword evidence="2" id="KW-0378">Hydrolase</keyword>
<dbReference type="InterPro" id="IPR035979">
    <property type="entry name" value="RBD_domain_sf"/>
</dbReference>
<dbReference type="InterPro" id="IPR036397">
    <property type="entry name" value="RNaseH_sf"/>
</dbReference>
<dbReference type="SMART" id="SM00479">
    <property type="entry name" value="EXOIII"/>
    <property type="match status" value="1"/>
</dbReference>
<name>A0ABQ7AMA8_BRACR</name>
<dbReference type="PANTHER" id="PTHR12801">
    <property type="entry name" value="RNA EXONUCLEASE REXO1 / RECO3 FAMILY MEMBER-RELATED"/>
    <property type="match status" value="1"/>
</dbReference>
<evidence type="ECO:0000259" key="4">
    <source>
        <dbReference type="SMART" id="SM00479"/>
    </source>
</evidence>
<dbReference type="EMBL" id="QGKV02002055">
    <property type="protein sequence ID" value="KAF3498763.1"/>
    <property type="molecule type" value="Genomic_DNA"/>
</dbReference>
<keyword evidence="3" id="KW-0269">Exonuclease</keyword>
<dbReference type="InterPro" id="IPR012677">
    <property type="entry name" value="Nucleotide-bd_a/b_plait_sf"/>
</dbReference>
<evidence type="ECO:0000313" key="5">
    <source>
        <dbReference type="EMBL" id="KAF3498763.1"/>
    </source>
</evidence>
<sequence>MELKLATAEKQVLEELVKLVQSRGLCGENGGWKEFLDAKDKKKIGSPNDPSKRSHDELVAFLTTFKKKQDLQVLKCHANFLLIEKLEQECPGNDTPEQSLVRLTVEHPAYSVDYSFEPHSEDWFVSDVGVKTSKVMESTDLVAVDCEMVLCDDGSEGLVRVGVVDRDLKLVQSRGLCGENGGWKEFLDAKDKKKIGSPNDPSKRSHDELVAFLTTFKKKQDLQVLKCHANFLLIEKLEQECPGNDTPEQSLVRLTVEHPAYSVDYSFEPHSEDWFVSDVGVKTSKVMESTDLVAVDCEMVLCDDGSEGLVRVGVVDRDLKVILDEFVKPDKPVVDYRTDITGITAEDIEKATLSLVDIQPFLSNGAILVGHSLNKDLEVLKIDHPKLIDTALVFKYPNARKPRRASLNNLCKSILGYEVRKAGVSHDCVNDATAAMKLALAVIEKRANTTIPPSKEMLEVEKAKLFIHKIPHNVTSEELEQVLSGEFTLDVKPAKTSRGCYCAFVVFRSSKEADQAFENVDGDQGQDSFGLPQKLVIFKLTSGSKVSIYVRKMVEDGST</sequence>
<dbReference type="CDD" id="cd06145">
    <property type="entry name" value="REX1_like"/>
    <property type="match status" value="1"/>
</dbReference>
<feature type="domain" description="Exonuclease" evidence="4">
    <location>
        <begin position="291"/>
        <end position="448"/>
    </location>
</feature>